<dbReference type="InterPro" id="IPR014347">
    <property type="entry name" value="Tautomerase/MIF_sf"/>
</dbReference>
<protein>
    <submittedName>
        <fullName evidence="2">Uncharacterized protein</fullName>
    </submittedName>
</protein>
<organism evidence="2 3">
    <name type="scientific">Rhizopogon vinicolor AM-OR11-026</name>
    <dbReference type="NCBI Taxonomy" id="1314800"/>
    <lineage>
        <taxon>Eukaryota</taxon>
        <taxon>Fungi</taxon>
        <taxon>Dikarya</taxon>
        <taxon>Basidiomycota</taxon>
        <taxon>Agaricomycotina</taxon>
        <taxon>Agaricomycetes</taxon>
        <taxon>Agaricomycetidae</taxon>
        <taxon>Boletales</taxon>
        <taxon>Suillineae</taxon>
        <taxon>Rhizopogonaceae</taxon>
        <taxon>Rhizopogon</taxon>
    </lineage>
</organism>
<proteinExistence type="inferred from homology"/>
<feature type="non-terminal residue" evidence="2">
    <location>
        <position position="1"/>
    </location>
</feature>
<dbReference type="STRING" id="1314800.A0A1B7N2X5"/>
<dbReference type="OrthoDB" id="255819at2759"/>
<gene>
    <name evidence="2" type="ORF">K503DRAFT_690177</name>
</gene>
<comment type="similarity">
    <text evidence="1">Belongs to the MIF family.</text>
</comment>
<dbReference type="SUPFAM" id="SSF55331">
    <property type="entry name" value="Tautomerase/MIF"/>
    <property type="match status" value="1"/>
</dbReference>
<dbReference type="EMBL" id="KV448260">
    <property type="protein sequence ID" value="OAX39171.1"/>
    <property type="molecule type" value="Genomic_DNA"/>
</dbReference>
<dbReference type="InterPro" id="IPR001398">
    <property type="entry name" value="Macrophage_inhib_fac"/>
</dbReference>
<dbReference type="Proteomes" id="UP000092154">
    <property type="component" value="Unassembled WGS sequence"/>
</dbReference>
<dbReference type="AlphaFoldDB" id="A0A1B7N2X5"/>
<evidence type="ECO:0000313" key="2">
    <source>
        <dbReference type="EMBL" id="OAX39171.1"/>
    </source>
</evidence>
<reference evidence="2 3" key="1">
    <citation type="submission" date="2016-06" db="EMBL/GenBank/DDBJ databases">
        <title>Comparative genomics of the ectomycorrhizal sister species Rhizopogon vinicolor and Rhizopogon vesiculosus (Basidiomycota: Boletales) reveals a divergence of the mating type B locus.</title>
        <authorList>
            <consortium name="DOE Joint Genome Institute"/>
            <person name="Mujic A.B."/>
            <person name="Kuo A."/>
            <person name="Tritt A."/>
            <person name="Lipzen A."/>
            <person name="Chen C."/>
            <person name="Johnson J."/>
            <person name="Sharma A."/>
            <person name="Barry K."/>
            <person name="Grigoriev I.V."/>
            <person name="Spatafora J.W."/>
        </authorList>
    </citation>
    <scope>NUCLEOTIDE SEQUENCE [LARGE SCALE GENOMIC DNA]</scope>
    <source>
        <strain evidence="2 3">AM-OR11-026</strain>
    </source>
</reference>
<dbReference type="Gene3D" id="3.30.429.10">
    <property type="entry name" value="Macrophage Migration Inhibitory Factor"/>
    <property type="match status" value="1"/>
</dbReference>
<evidence type="ECO:0000313" key="3">
    <source>
        <dbReference type="Proteomes" id="UP000092154"/>
    </source>
</evidence>
<evidence type="ECO:0000256" key="1">
    <source>
        <dbReference type="ARBA" id="ARBA00005851"/>
    </source>
</evidence>
<keyword evidence="3" id="KW-1185">Reference proteome</keyword>
<sequence>FCETTTRKDLKYFNVNFLYNPYLTFGGTFDPALMLNVMSLFNVNVENAVVWSKAFAEFFQEKLGAPSDRGYMAFHDPGAEFIGCL</sequence>
<name>A0A1B7N2X5_9AGAM</name>
<accession>A0A1B7N2X5</accession>
<dbReference type="InParanoid" id="A0A1B7N2X5"/>
<dbReference type="Pfam" id="PF01187">
    <property type="entry name" value="MIF"/>
    <property type="match status" value="1"/>
</dbReference>